<dbReference type="Pfam" id="PF04282">
    <property type="entry name" value="DUF438"/>
    <property type="match status" value="1"/>
</dbReference>
<dbReference type="EMBL" id="FQUI01000029">
    <property type="protein sequence ID" value="SHF02346.1"/>
    <property type="molecule type" value="Genomic_DNA"/>
</dbReference>
<evidence type="ECO:0000313" key="4">
    <source>
        <dbReference type="EMBL" id="SHF02346.1"/>
    </source>
</evidence>
<organism evidence="4 5">
    <name type="scientific">Marinitoga hydrogenitolerans (strain DSM 16785 / JCM 12826 / AT1271)</name>
    <dbReference type="NCBI Taxonomy" id="1122195"/>
    <lineage>
        <taxon>Bacteria</taxon>
        <taxon>Thermotogati</taxon>
        <taxon>Thermotogota</taxon>
        <taxon>Thermotogae</taxon>
        <taxon>Petrotogales</taxon>
        <taxon>Petrotogaceae</taxon>
        <taxon>Marinitoga</taxon>
    </lineage>
</organism>
<dbReference type="InterPro" id="IPR012312">
    <property type="entry name" value="Hemerythrin-like"/>
</dbReference>
<keyword evidence="1" id="KW-0175">Coiled coil</keyword>
<gene>
    <name evidence="4" type="ORF">SAMN02745164_01624</name>
</gene>
<protein>
    <recommendedName>
        <fullName evidence="6">DUF438 domain-containing protein</fullName>
    </recommendedName>
</protein>
<feature type="domain" description="DUF438" evidence="3">
    <location>
        <begin position="13"/>
        <end position="79"/>
    </location>
</feature>
<dbReference type="Proteomes" id="UP000184334">
    <property type="component" value="Unassembled WGS sequence"/>
</dbReference>
<evidence type="ECO:0008006" key="6">
    <source>
        <dbReference type="Google" id="ProtNLM"/>
    </source>
</evidence>
<dbReference type="GO" id="GO:0005886">
    <property type="term" value="C:plasma membrane"/>
    <property type="evidence" value="ECO:0007669"/>
    <property type="project" value="TreeGrafter"/>
</dbReference>
<dbReference type="Pfam" id="PF01814">
    <property type="entry name" value="Hemerythrin"/>
    <property type="match status" value="1"/>
</dbReference>
<feature type="coiled-coil region" evidence="1">
    <location>
        <begin position="19"/>
        <end position="46"/>
    </location>
</feature>
<evidence type="ECO:0000259" key="2">
    <source>
        <dbReference type="Pfam" id="PF01814"/>
    </source>
</evidence>
<proteinExistence type="predicted"/>
<evidence type="ECO:0000256" key="1">
    <source>
        <dbReference type="SAM" id="Coils"/>
    </source>
</evidence>
<dbReference type="Pfam" id="PF13596">
    <property type="entry name" value="PAS_10"/>
    <property type="match status" value="1"/>
</dbReference>
<evidence type="ECO:0000259" key="3">
    <source>
        <dbReference type="Pfam" id="PF04282"/>
    </source>
</evidence>
<accession>A0A1M4Y9Q7</accession>
<dbReference type="Gene3D" id="3.30.450.20">
    <property type="entry name" value="PAS domain"/>
    <property type="match status" value="1"/>
</dbReference>
<comment type="caution">
    <text evidence="4">The sequence shown here is derived from an EMBL/GenBank/DDBJ whole genome shotgun (WGS) entry which is preliminary data.</text>
</comment>
<dbReference type="STRING" id="1122195.SAMN02745164_01624"/>
<dbReference type="InterPro" id="IPR035965">
    <property type="entry name" value="PAS-like_dom_sf"/>
</dbReference>
<dbReference type="InterPro" id="IPR007380">
    <property type="entry name" value="DUF438"/>
</dbReference>
<name>A0A1M4Y9Q7_MARH1</name>
<keyword evidence="5" id="KW-1185">Reference proteome</keyword>
<dbReference type="AlphaFoldDB" id="A0A1M4Y9Q7"/>
<reference evidence="4" key="1">
    <citation type="submission" date="2016-11" db="EMBL/GenBank/DDBJ databases">
        <authorList>
            <person name="Varghese N."/>
            <person name="Submissions S."/>
        </authorList>
    </citation>
    <scope>NUCLEOTIDE SEQUENCE [LARGE SCALE GENOMIC DNA]</scope>
    <source>
        <strain evidence="4">DSM 16785</strain>
    </source>
</reference>
<dbReference type="SUPFAM" id="SSF55785">
    <property type="entry name" value="PYP-like sensor domain (PAS domain)"/>
    <property type="match status" value="1"/>
</dbReference>
<feature type="domain" description="Hemerythrin-like" evidence="2">
    <location>
        <begin position="89"/>
        <end position="224"/>
    </location>
</feature>
<evidence type="ECO:0000313" key="5">
    <source>
        <dbReference type="Proteomes" id="UP000184334"/>
    </source>
</evidence>
<dbReference type="Gene3D" id="1.20.120.520">
    <property type="entry name" value="nmb1532 protein domain like"/>
    <property type="match status" value="1"/>
</dbReference>
<sequence>MGMSELFNKKEYLKNLIRRVNDEKDNEKLKEELQKTIKELSAEDIAVVEQELMENEGITIEQIQSVCDVHLGLFKEYIDQEKIDVEEWHPIFILMKEHEHIIKTAEGIRDIAKQILSKKSIQEAFPIFMKLSMYLDELMAAENYFLKEENVLFPYIEKHGITKPPAVMWKEHDQVRELRKKIIAIKENRNFEEAKKELYNLSLFLLEFFMNHVRKEHSVLFPTALKLISDDEWIDIRQQFDEIGYCCFDPKPLEIEVKKEENLVDGKIKLPSGELTVEQLKFMLNTLPIDITFVDANDEVKYFSESKERIFIRSRAIVGRKVQNCHPQKSIDIVNKIVSDFKTGKKDHADFWLKLGEKYVYIRYFAVRNDKGEYLGTLEVTQDIAPIKEIDGERRIYDEN</sequence>
<dbReference type="PANTHER" id="PTHR39966:SF3">
    <property type="entry name" value="DUF438 DOMAIN-CONTAINING PROTEIN"/>
    <property type="match status" value="1"/>
</dbReference>
<dbReference type="PANTHER" id="PTHR39966">
    <property type="entry name" value="BLL2471 PROTEIN-RELATED"/>
    <property type="match status" value="1"/>
</dbReference>